<dbReference type="OrthoDB" id="1684279at2"/>
<feature type="transmembrane region" description="Helical" evidence="1">
    <location>
        <begin position="87"/>
        <end position="106"/>
    </location>
</feature>
<accession>A0A3M6QZ45</accession>
<organism evidence="2 3">
    <name type="scientific">Corticibacter populi</name>
    <dbReference type="NCBI Taxonomy" id="1550736"/>
    <lineage>
        <taxon>Bacteria</taxon>
        <taxon>Pseudomonadati</taxon>
        <taxon>Pseudomonadota</taxon>
        <taxon>Betaproteobacteria</taxon>
        <taxon>Burkholderiales</taxon>
        <taxon>Comamonadaceae</taxon>
        <taxon>Corticibacter</taxon>
    </lineage>
</organism>
<proteinExistence type="predicted"/>
<gene>
    <name evidence="2" type="ORF">D8I35_03825</name>
</gene>
<feature type="transmembrane region" description="Helical" evidence="1">
    <location>
        <begin position="60"/>
        <end position="80"/>
    </location>
</feature>
<feature type="transmembrane region" description="Helical" evidence="1">
    <location>
        <begin position="31"/>
        <end position="54"/>
    </location>
</feature>
<name>A0A3M6QZ45_9BURK</name>
<reference evidence="2 3" key="1">
    <citation type="submission" date="2018-10" db="EMBL/GenBank/DDBJ databases">
        <title>Draft genome of Cortibacter populi DSM10536.</title>
        <authorList>
            <person name="Bernier A.-M."/>
            <person name="Bernard K."/>
        </authorList>
    </citation>
    <scope>NUCLEOTIDE SEQUENCE [LARGE SCALE GENOMIC DNA]</scope>
    <source>
        <strain evidence="2 3">DSM 105136</strain>
    </source>
</reference>
<comment type="caution">
    <text evidence="2">The sequence shown here is derived from an EMBL/GenBank/DDBJ whole genome shotgun (WGS) entry which is preliminary data.</text>
</comment>
<sequence length="115" mass="11788">MTVPTSPPDPGQRLTAAAQAVWRQAPLVSRIAAALFGGYALAAQFSIAALALPLAPSEAAFTGMLGSFLVYAIAVIWVFAVRSAWRAWAGLLVAAVVMLPFTWMAVQAGASGGAA</sequence>
<dbReference type="EMBL" id="RDQO01000001">
    <property type="protein sequence ID" value="RMX08248.1"/>
    <property type="molecule type" value="Genomic_DNA"/>
</dbReference>
<dbReference type="InterPro" id="IPR022109">
    <property type="entry name" value="DUF3649"/>
</dbReference>
<dbReference type="Proteomes" id="UP000278006">
    <property type="component" value="Unassembled WGS sequence"/>
</dbReference>
<dbReference type="RefSeq" id="WP_122226371.1">
    <property type="nucleotide sequence ID" value="NZ_RDQO01000001.1"/>
</dbReference>
<keyword evidence="3" id="KW-1185">Reference proteome</keyword>
<evidence type="ECO:0000256" key="1">
    <source>
        <dbReference type="SAM" id="Phobius"/>
    </source>
</evidence>
<keyword evidence="1" id="KW-0472">Membrane</keyword>
<evidence type="ECO:0000313" key="2">
    <source>
        <dbReference type="EMBL" id="RMX08248.1"/>
    </source>
</evidence>
<dbReference type="AlphaFoldDB" id="A0A3M6QZ45"/>
<protein>
    <submittedName>
        <fullName evidence="2">DUF3649 domain-containing protein</fullName>
    </submittedName>
</protein>
<evidence type="ECO:0000313" key="3">
    <source>
        <dbReference type="Proteomes" id="UP000278006"/>
    </source>
</evidence>
<keyword evidence="1" id="KW-0812">Transmembrane</keyword>
<keyword evidence="1" id="KW-1133">Transmembrane helix</keyword>
<dbReference type="Pfam" id="PF12365">
    <property type="entry name" value="DUF3649"/>
    <property type="match status" value="1"/>
</dbReference>